<feature type="region of interest" description="Disordered" evidence="1">
    <location>
        <begin position="35"/>
        <end position="57"/>
    </location>
</feature>
<organism evidence="2 3">
    <name type="scientific">Bosea eneae</name>
    <dbReference type="NCBI Taxonomy" id="151454"/>
    <lineage>
        <taxon>Bacteria</taxon>
        <taxon>Pseudomonadati</taxon>
        <taxon>Pseudomonadota</taxon>
        <taxon>Alphaproteobacteria</taxon>
        <taxon>Hyphomicrobiales</taxon>
        <taxon>Boseaceae</taxon>
        <taxon>Bosea</taxon>
    </lineage>
</organism>
<keyword evidence="3" id="KW-1185">Reference proteome</keyword>
<proteinExistence type="predicted"/>
<evidence type="ECO:0000313" key="2">
    <source>
        <dbReference type="EMBL" id="MFC5423862.1"/>
    </source>
</evidence>
<gene>
    <name evidence="2" type="ORF">ACFPOB_30535</name>
</gene>
<dbReference type="EMBL" id="JBHSLW010000139">
    <property type="protein sequence ID" value="MFC5423862.1"/>
    <property type="molecule type" value="Genomic_DNA"/>
</dbReference>
<protein>
    <submittedName>
        <fullName evidence="2">Uncharacterized protein</fullName>
    </submittedName>
</protein>
<dbReference type="RefSeq" id="WP_377801901.1">
    <property type="nucleotide sequence ID" value="NZ_JBHSLW010000139.1"/>
</dbReference>
<sequence>MASSSPRPPHRQHRSIGASAALALAQAGEQVLATSLTQDEVATTPAHPVPALRSRPLRHLRGPARRWRLPRRLTRPRNINDMVAFPESIVQPAESEAQPEGIAMKKVGPVPVQVCTEERWTPCRHPQPKDSPLELVVPNVIPEDELAEPEQPAQQPSS</sequence>
<comment type="caution">
    <text evidence="2">The sequence shown here is derived from an EMBL/GenBank/DDBJ whole genome shotgun (WGS) entry which is preliminary data.</text>
</comment>
<name>A0ABW0J237_9HYPH</name>
<accession>A0ABW0J237</accession>
<evidence type="ECO:0000256" key="1">
    <source>
        <dbReference type="SAM" id="MobiDB-lite"/>
    </source>
</evidence>
<dbReference type="Proteomes" id="UP001596053">
    <property type="component" value="Unassembled WGS sequence"/>
</dbReference>
<evidence type="ECO:0000313" key="3">
    <source>
        <dbReference type="Proteomes" id="UP001596053"/>
    </source>
</evidence>
<reference evidence="3" key="1">
    <citation type="journal article" date="2019" name="Int. J. Syst. Evol. Microbiol.">
        <title>The Global Catalogue of Microorganisms (GCM) 10K type strain sequencing project: providing services to taxonomists for standard genome sequencing and annotation.</title>
        <authorList>
            <consortium name="The Broad Institute Genomics Platform"/>
            <consortium name="The Broad Institute Genome Sequencing Center for Infectious Disease"/>
            <person name="Wu L."/>
            <person name="Ma J."/>
        </authorList>
    </citation>
    <scope>NUCLEOTIDE SEQUENCE [LARGE SCALE GENOMIC DNA]</scope>
    <source>
        <strain evidence="3">NCAIM B.01391</strain>
    </source>
</reference>